<comment type="caution">
    <text evidence="2">The sequence shown here is derived from an EMBL/GenBank/DDBJ whole genome shotgun (WGS) entry which is preliminary data.</text>
</comment>
<evidence type="ECO:0000256" key="1">
    <source>
        <dbReference type="SAM" id="Phobius"/>
    </source>
</evidence>
<dbReference type="EMBL" id="CAVNYO010000169">
    <property type="protein sequence ID" value="CAK5271151.1"/>
    <property type="molecule type" value="Genomic_DNA"/>
</dbReference>
<feature type="transmembrane region" description="Helical" evidence="1">
    <location>
        <begin position="45"/>
        <end position="62"/>
    </location>
</feature>
<feature type="transmembrane region" description="Helical" evidence="1">
    <location>
        <begin position="82"/>
        <end position="100"/>
    </location>
</feature>
<proteinExistence type="predicted"/>
<reference evidence="2" key="1">
    <citation type="submission" date="2023-11" db="EMBL/GenBank/DDBJ databases">
        <authorList>
            <person name="De Vega J J."/>
            <person name="De Vega J J."/>
        </authorList>
    </citation>
    <scope>NUCLEOTIDE SEQUENCE</scope>
</reference>
<keyword evidence="3" id="KW-1185">Reference proteome</keyword>
<keyword evidence="1" id="KW-0472">Membrane</keyword>
<evidence type="ECO:0000313" key="3">
    <source>
        <dbReference type="Proteomes" id="UP001295794"/>
    </source>
</evidence>
<accession>A0AAD2Q378</accession>
<sequence length="131" mass="14515">MIPPVNTMITATLVVMNLCYSIYCCTSRIEPALDRTPRTDQQIKIAFLTTGCLNIAIAFLGLKERWTTLPDVAHDVLENVYGAGLLISGVCHCVTAARVAKMQWSRVAEMDDVWITEKCTTLVAEDLRASH</sequence>
<dbReference type="AlphaFoldDB" id="A0AAD2Q378"/>
<feature type="transmembrane region" description="Helical" evidence="1">
    <location>
        <begin position="6"/>
        <end position="25"/>
    </location>
</feature>
<name>A0AAD2Q378_9AGAR</name>
<gene>
    <name evidence="2" type="ORF">MYCIT1_LOCUS16050</name>
</gene>
<evidence type="ECO:0000313" key="2">
    <source>
        <dbReference type="EMBL" id="CAK5271151.1"/>
    </source>
</evidence>
<keyword evidence="1" id="KW-0812">Transmembrane</keyword>
<keyword evidence="1" id="KW-1133">Transmembrane helix</keyword>
<protein>
    <submittedName>
        <fullName evidence="2">Uncharacterized protein</fullName>
    </submittedName>
</protein>
<organism evidence="2 3">
    <name type="scientific">Mycena citricolor</name>
    <dbReference type="NCBI Taxonomy" id="2018698"/>
    <lineage>
        <taxon>Eukaryota</taxon>
        <taxon>Fungi</taxon>
        <taxon>Dikarya</taxon>
        <taxon>Basidiomycota</taxon>
        <taxon>Agaricomycotina</taxon>
        <taxon>Agaricomycetes</taxon>
        <taxon>Agaricomycetidae</taxon>
        <taxon>Agaricales</taxon>
        <taxon>Marasmiineae</taxon>
        <taxon>Mycenaceae</taxon>
        <taxon>Mycena</taxon>
    </lineage>
</organism>
<dbReference type="Proteomes" id="UP001295794">
    <property type="component" value="Unassembled WGS sequence"/>
</dbReference>